<accession>D1CB60</accession>
<dbReference type="SMART" id="SM00448">
    <property type="entry name" value="REC"/>
    <property type="match status" value="1"/>
</dbReference>
<dbReference type="SMART" id="SM00421">
    <property type="entry name" value="HTH_LUXR"/>
    <property type="match status" value="1"/>
</dbReference>
<dbReference type="Proteomes" id="UP000000323">
    <property type="component" value="Chromosome 1"/>
</dbReference>
<dbReference type="PROSITE" id="PS50110">
    <property type="entry name" value="RESPONSE_REGULATORY"/>
    <property type="match status" value="1"/>
</dbReference>
<dbReference type="GO" id="GO:0003677">
    <property type="term" value="F:DNA binding"/>
    <property type="evidence" value="ECO:0007669"/>
    <property type="project" value="UniProtKB-KW"/>
</dbReference>
<sequence length="218" mass="24664">MKVLIVDDHILVRDGLRSLLEARGIEVVGEATNGEEAVELARELKPDIVLMDLMMPKMDGIEATKLISAELPEIKVVVLTASEEEEDLFEAIRSGASGYIIKNIDPDRFFELLEAAYQGEPALPPNLARKVLQEFAQPKIERKKRPDAELTDREREILELLVQGITSNKEIAERLFLSESTVKYHLHNILNKLHLQNRAQVVAYALQHGLIPKDKRQD</sequence>
<evidence type="ECO:0000256" key="3">
    <source>
        <dbReference type="PROSITE-ProRule" id="PRU00169"/>
    </source>
</evidence>
<dbReference type="SUPFAM" id="SSF52172">
    <property type="entry name" value="CheY-like"/>
    <property type="match status" value="1"/>
</dbReference>
<evidence type="ECO:0000259" key="4">
    <source>
        <dbReference type="PROSITE" id="PS50043"/>
    </source>
</evidence>
<dbReference type="Pfam" id="PF00072">
    <property type="entry name" value="Response_reg"/>
    <property type="match status" value="1"/>
</dbReference>
<dbReference type="InterPro" id="IPR058245">
    <property type="entry name" value="NreC/VraR/RcsB-like_REC"/>
</dbReference>
<dbReference type="KEGG" id="ttr:Tter_1109"/>
<feature type="modified residue" description="4-aspartylphosphate" evidence="3">
    <location>
        <position position="52"/>
    </location>
</feature>
<dbReference type="PANTHER" id="PTHR43214">
    <property type="entry name" value="TWO-COMPONENT RESPONSE REGULATOR"/>
    <property type="match status" value="1"/>
</dbReference>
<keyword evidence="7" id="KW-1185">Reference proteome</keyword>
<dbReference type="PROSITE" id="PS50043">
    <property type="entry name" value="HTH_LUXR_2"/>
    <property type="match status" value="1"/>
</dbReference>
<dbReference type="InterPro" id="IPR000792">
    <property type="entry name" value="Tscrpt_reg_LuxR_C"/>
</dbReference>
<dbReference type="SUPFAM" id="SSF46894">
    <property type="entry name" value="C-terminal effector domain of the bipartite response regulators"/>
    <property type="match status" value="1"/>
</dbReference>
<dbReference type="CDD" id="cd06170">
    <property type="entry name" value="LuxR_C_like"/>
    <property type="match status" value="1"/>
</dbReference>
<dbReference type="PANTHER" id="PTHR43214:SF43">
    <property type="entry name" value="TWO-COMPONENT RESPONSE REGULATOR"/>
    <property type="match status" value="1"/>
</dbReference>
<reference evidence="7" key="1">
    <citation type="journal article" date="2010" name="Stand. Genomic Sci.">
        <title>Complete genome sequence of 'Thermobaculum terrenum' type strain (YNP1).</title>
        <authorList>
            <person name="Kiss H."/>
            <person name="Cleland D."/>
            <person name="Lapidus A."/>
            <person name="Lucas S."/>
            <person name="Glavina Del Rio T."/>
            <person name="Nolan M."/>
            <person name="Tice H."/>
            <person name="Han C."/>
            <person name="Goodwin L."/>
            <person name="Pitluck S."/>
            <person name="Liolios K."/>
            <person name="Ivanova N."/>
            <person name="Mavromatis K."/>
            <person name="Ovchinnikova G."/>
            <person name="Pati A."/>
            <person name="Chen A."/>
            <person name="Palaniappan K."/>
            <person name="Land M."/>
            <person name="Hauser L."/>
            <person name="Chang Y."/>
            <person name="Jeffries C."/>
            <person name="Lu M."/>
            <person name="Brettin T."/>
            <person name="Detter J."/>
            <person name="Goker M."/>
            <person name="Tindall B."/>
            <person name="Beck B."/>
            <person name="McDermott T."/>
            <person name="Woyke T."/>
            <person name="Bristow J."/>
            <person name="Eisen J."/>
            <person name="Markowitz V."/>
            <person name="Hugenholtz P."/>
            <person name="Kyrpides N."/>
            <person name="Klenk H."/>
            <person name="Cheng J."/>
        </authorList>
    </citation>
    <scope>NUCLEOTIDE SEQUENCE [LARGE SCALE GENOMIC DNA]</scope>
    <source>
        <strain evidence="7">ATCC BAA-798 / YNP1</strain>
    </source>
</reference>
<evidence type="ECO:0000313" key="6">
    <source>
        <dbReference type="EMBL" id="ACZ42025.1"/>
    </source>
</evidence>
<dbReference type="CDD" id="cd17535">
    <property type="entry name" value="REC_NarL-like"/>
    <property type="match status" value="1"/>
</dbReference>
<organism evidence="6 7">
    <name type="scientific">Thermobaculum terrenum (strain ATCC BAA-798 / CCMEE 7001 / YNP1)</name>
    <dbReference type="NCBI Taxonomy" id="525904"/>
    <lineage>
        <taxon>Bacteria</taxon>
        <taxon>Bacillati</taxon>
        <taxon>Chloroflexota</taxon>
        <taxon>Chloroflexia</taxon>
        <taxon>Candidatus Thermobaculales</taxon>
        <taxon>Candidatus Thermobaculaceae</taxon>
        <taxon>Thermobaculum</taxon>
    </lineage>
</organism>
<evidence type="ECO:0000313" key="7">
    <source>
        <dbReference type="Proteomes" id="UP000000323"/>
    </source>
</evidence>
<dbReference type="Gene3D" id="3.40.50.2300">
    <property type="match status" value="1"/>
</dbReference>
<dbReference type="InterPro" id="IPR039420">
    <property type="entry name" value="WalR-like"/>
</dbReference>
<feature type="domain" description="HTH luxR-type" evidence="4">
    <location>
        <begin position="143"/>
        <end position="209"/>
    </location>
</feature>
<dbReference type="PRINTS" id="PR00038">
    <property type="entry name" value="HTHLUXR"/>
</dbReference>
<evidence type="ECO:0000256" key="2">
    <source>
        <dbReference type="ARBA" id="ARBA00023125"/>
    </source>
</evidence>
<dbReference type="AlphaFoldDB" id="D1CB60"/>
<dbReference type="HOGENOM" id="CLU_000445_90_8_0"/>
<name>D1CB60_THET1</name>
<dbReference type="InterPro" id="IPR011006">
    <property type="entry name" value="CheY-like_superfamily"/>
</dbReference>
<dbReference type="STRING" id="525904.Tter_1109"/>
<evidence type="ECO:0000259" key="5">
    <source>
        <dbReference type="PROSITE" id="PS50110"/>
    </source>
</evidence>
<dbReference type="EMBL" id="CP001825">
    <property type="protein sequence ID" value="ACZ42025.1"/>
    <property type="molecule type" value="Genomic_DNA"/>
</dbReference>
<dbReference type="InterPro" id="IPR001789">
    <property type="entry name" value="Sig_transdc_resp-reg_receiver"/>
</dbReference>
<gene>
    <name evidence="6" type="ordered locus">Tter_1109</name>
</gene>
<keyword evidence="2" id="KW-0238">DNA-binding</keyword>
<keyword evidence="1 3" id="KW-0597">Phosphoprotein</keyword>
<dbReference type="OrthoDB" id="9780153at2"/>
<dbReference type="GO" id="GO:0000160">
    <property type="term" value="P:phosphorelay signal transduction system"/>
    <property type="evidence" value="ECO:0007669"/>
    <property type="project" value="InterPro"/>
</dbReference>
<protein>
    <submittedName>
        <fullName evidence="6">Two component transcriptional regulator, LuxR family</fullName>
    </submittedName>
</protein>
<proteinExistence type="predicted"/>
<dbReference type="eggNOG" id="COG2197">
    <property type="taxonomic scope" value="Bacteria"/>
</dbReference>
<dbReference type="InterPro" id="IPR016032">
    <property type="entry name" value="Sig_transdc_resp-reg_C-effctor"/>
</dbReference>
<dbReference type="RefSeq" id="WP_012875060.1">
    <property type="nucleotide sequence ID" value="NC_013525.1"/>
</dbReference>
<feature type="domain" description="Response regulatory" evidence="5">
    <location>
        <begin position="2"/>
        <end position="117"/>
    </location>
</feature>
<evidence type="ECO:0000256" key="1">
    <source>
        <dbReference type="ARBA" id="ARBA00022553"/>
    </source>
</evidence>
<dbReference type="GO" id="GO:0006355">
    <property type="term" value="P:regulation of DNA-templated transcription"/>
    <property type="evidence" value="ECO:0007669"/>
    <property type="project" value="InterPro"/>
</dbReference>
<dbReference type="Pfam" id="PF00196">
    <property type="entry name" value="GerE"/>
    <property type="match status" value="1"/>
</dbReference>